<dbReference type="CDD" id="cd02165">
    <property type="entry name" value="NMNAT"/>
    <property type="match status" value="1"/>
</dbReference>
<dbReference type="GO" id="GO:0004515">
    <property type="term" value="F:nicotinate-nucleotide adenylyltransferase activity"/>
    <property type="evidence" value="ECO:0007669"/>
    <property type="project" value="UniProtKB-UniRule"/>
</dbReference>
<evidence type="ECO:0000256" key="6">
    <source>
        <dbReference type="ARBA" id="ARBA00022741"/>
    </source>
</evidence>
<dbReference type="NCBIfam" id="NF000840">
    <property type="entry name" value="PRK00071.1-3"/>
    <property type="match status" value="1"/>
</dbReference>
<comment type="function">
    <text evidence="1 10">Catalyzes the reversible adenylation of nicotinate mononucleotide (NaMN) to nicotinic acid adenine dinucleotide (NaAD).</text>
</comment>
<dbReference type="GO" id="GO:0005524">
    <property type="term" value="F:ATP binding"/>
    <property type="evidence" value="ECO:0007669"/>
    <property type="project" value="UniProtKB-KW"/>
</dbReference>
<keyword evidence="3 10" id="KW-0662">Pyridine nucleotide biosynthesis</keyword>
<keyword evidence="5 10" id="KW-0548">Nucleotidyltransferase</keyword>
<name>A0A0R2A6G0_9LACO</name>
<dbReference type="STRING" id="1423813.FC26_GL000872"/>
<dbReference type="PATRIC" id="fig|1423813.3.peg.893"/>
<dbReference type="InterPro" id="IPR014729">
    <property type="entry name" value="Rossmann-like_a/b/a_fold"/>
</dbReference>
<dbReference type="OrthoDB" id="5295945at2"/>
<dbReference type="PANTHER" id="PTHR39321:SF3">
    <property type="entry name" value="PHOSPHOPANTETHEINE ADENYLYLTRANSFERASE"/>
    <property type="match status" value="1"/>
</dbReference>
<evidence type="ECO:0000256" key="2">
    <source>
        <dbReference type="ARBA" id="ARBA00005019"/>
    </source>
</evidence>
<evidence type="ECO:0000259" key="11">
    <source>
        <dbReference type="Pfam" id="PF01467"/>
    </source>
</evidence>
<dbReference type="SUPFAM" id="SSF52374">
    <property type="entry name" value="Nucleotidylyl transferase"/>
    <property type="match status" value="1"/>
</dbReference>
<dbReference type="AlphaFoldDB" id="A0A0R2A6G0"/>
<dbReference type="PANTHER" id="PTHR39321">
    <property type="entry name" value="NICOTINATE-NUCLEOTIDE ADENYLYLTRANSFERASE-RELATED"/>
    <property type="match status" value="1"/>
</dbReference>
<keyword evidence="13" id="KW-1185">Reference proteome</keyword>
<accession>A0A0R2A6G0</accession>
<evidence type="ECO:0000256" key="5">
    <source>
        <dbReference type="ARBA" id="ARBA00022695"/>
    </source>
</evidence>
<dbReference type="Proteomes" id="UP000051733">
    <property type="component" value="Unassembled WGS sequence"/>
</dbReference>
<keyword evidence="8 10" id="KW-0520">NAD</keyword>
<dbReference type="UniPathway" id="UPA00253">
    <property type="reaction ID" value="UER00332"/>
</dbReference>
<dbReference type="EC" id="2.7.7.18" evidence="10"/>
<evidence type="ECO:0000256" key="7">
    <source>
        <dbReference type="ARBA" id="ARBA00022840"/>
    </source>
</evidence>
<evidence type="ECO:0000256" key="10">
    <source>
        <dbReference type="HAMAP-Rule" id="MF_00244"/>
    </source>
</evidence>
<keyword evidence="6 10" id="KW-0547">Nucleotide-binding</keyword>
<evidence type="ECO:0000256" key="8">
    <source>
        <dbReference type="ARBA" id="ARBA00023027"/>
    </source>
</evidence>
<comment type="caution">
    <text evidence="12">The sequence shown here is derived from an EMBL/GenBank/DDBJ whole genome shotgun (WGS) entry which is preliminary data.</text>
</comment>
<gene>
    <name evidence="10" type="primary">nadD</name>
    <name evidence="12" type="ORF">FC26_GL000872</name>
</gene>
<reference evidence="12 13" key="1">
    <citation type="journal article" date="2015" name="Genome Announc.">
        <title>Expanding the biotechnology potential of lactobacilli through comparative genomics of 213 strains and associated genera.</title>
        <authorList>
            <person name="Sun Z."/>
            <person name="Harris H.M."/>
            <person name="McCann A."/>
            <person name="Guo C."/>
            <person name="Argimon S."/>
            <person name="Zhang W."/>
            <person name="Yang X."/>
            <person name="Jeffery I.B."/>
            <person name="Cooney J.C."/>
            <person name="Kagawa T.F."/>
            <person name="Liu W."/>
            <person name="Song Y."/>
            <person name="Salvetti E."/>
            <person name="Wrobel A."/>
            <person name="Rasinkangas P."/>
            <person name="Parkhill J."/>
            <person name="Rea M.C."/>
            <person name="O'Sullivan O."/>
            <person name="Ritari J."/>
            <person name="Douillard F.P."/>
            <person name="Paul Ross R."/>
            <person name="Yang R."/>
            <person name="Briner A.E."/>
            <person name="Felis G.E."/>
            <person name="de Vos W.M."/>
            <person name="Barrangou R."/>
            <person name="Klaenhammer T.R."/>
            <person name="Caufield P.W."/>
            <person name="Cui Y."/>
            <person name="Zhang H."/>
            <person name="O'Toole P.W."/>
        </authorList>
    </citation>
    <scope>NUCLEOTIDE SEQUENCE [LARGE SCALE GENOMIC DNA]</scope>
    <source>
        <strain evidence="12 13">DSM 20634</strain>
    </source>
</reference>
<keyword evidence="4 10" id="KW-0808">Transferase</keyword>
<proteinExistence type="inferred from homology"/>
<organism evidence="12 13">
    <name type="scientific">Paucilactobacillus vaccinostercus DSM 20634</name>
    <dbReference type="NCBI Taxonomy" id="1423813"/>
    <lineage>
        <taxon>Bacteria</taxon>
        <taxon>Bacillati</taxon>
        <taxon>Bacillota</taxon>
        <taxon>Bacilli</taxon>
        <taxon>Lactobacillales</taxon>
        <taxon>Lactobacillaceae</taxon>
        <taxon>Paucilactobacillus</taxon>
    </lineage>
</organism>
<dbReference type="Pfam" id="PF01467">
    <property type="entry name" value="CTP_transf_like"/>
    <property type="match status" value="1"/>
</dbReference>
<dbReference type="NCBIfam" id="TIGR00482">
    <property type="entry name" value="nicotinate (nicotinamide) nucleotide adenylyltransferase"/>
    <property type="match status" value="1"/>
</dbReference>
<dbReference type="Gene3D" id="3.40.50.620">
    <property type="entry name" value="HUPs"/>
    <property type="match status" value="1"/>
</dbReference>
<dbReference type="HAMAP" id="MF_00244">
    <property type="entry name" value="NaMN_adenylyltr"/>
    <property type="match status" value="1"/>
</dbReference>
<comment type="pathway">
    <text evidence="2 10">Cofactor biosynthesis; NAD(+) biosynthesis; deamido-NAD(+) from nicotinate D-ribonucleotide: step 1/1.</text>
</comment>
<evidence type="ECO:0000313" key="12">
    <source>
        <dbReference type="EMBL" id="KRM62138.1"/>
    </source>
</evidence>
<comment type="catalytic activity">
    <reaction evidence="9 10">
        <text>nicotinate beta-D-ribonucleotide + ATP + H(+) = deamido-NAD(+) + diphosphate</text>
        <dbReference type="Rhea" id="RHEA:22860"/>
        <dbReference type="ChEBI" id="CHEBI:15378"/>
        <dbReference type="ChEBI" id="CHEBI:30616"/>
        <dbReference type="ChEBI" id="CHEBI:33019"/>
        <dbReference type="ChEBI" id="CHEBI:57502"/>
        <dbReference type="ChEBI" id="CHEBI:58437"/>
        <dbReference type="EC" id="2.7.7.18"/>
    </reaction>
</comment>
<dbReference type="InterPro" id="IPR005248">
    <property type="entry name" value="NadD/NMNAT"/>
</dbReference>
<sequence>MKTQADTIVEPQTVVQVDRKDRRKRIGLYGGTFNPIHTSHLIVGDQVGNALGLDKVMFLPDVVPPHVDTKYAIDPQLRVEMIRLAIQDNPLFDIELAEIERGGVSYTYDTVVALKKKHPDVDYYFIIGGDMVQYLSKWHRIDELSKLVTFVGVQRRGFETESKYPVVWVDVPMIDISSTDIRQRIKEGQSVRYFVPDSVIHFIKEHHLYFE</sequence>
<dbReference type="GO" id="GO:0009435">
    <property type="term" value="P:NAD+ biosynthetic process"/>
    <property type="evidence" value="ECO:0007669"/>
    <property type="project" value="UniProtKB-UniRule"/>
</dbReference>
<evidence type="ECO:0000256" key="1">
    <source>
        <dbReference type="ARBA" id="ARBA00002324"/>
    </source>
</evidence>
<keyword evidence="7 10" id="KW-0067">ATP-binding</keyword>
<evidence type="ECO:0000256" key="4">
    <source>
        <dbReference type="ARBA" id="ARBA00022679"/>
    </source>
</evidence>
<dbReference type="InterPro" id="IPR004821">
    <property type="entry name" value="Cyt_trans-like"/>
</dbReference>
<dbReference type="NCBIfam" id="NF000841">
    <property type="entry name" value="PRK00071.1-4"/>
    <property type="match status" value="1"/>
</dbReference>
<dbReference type="EMBL" id="AYYY01000011">
    <property type="protein sequence ID" value="KRM62138.1"/>
    <property type="molecule type" value="Genomic_DNA"/>
</dbReference>
<protein>
    <recommendedName>
        <fullName evidence="10">Probable nicotinate-nucleotide adenylyltransferase</fullName>
        <ecNumber evidence="10">2.7.7.18</ecNumber>
    </recommendedName>
    <alternativeName>
        <fullName evidence="10">Deamido-NAD(+) diphosphorylase</fullName>
    </alternativeName>
    <alternativeName>
        <fullName evidence="10">Deamido-NAD(+) pyrophosphorylase</fullName>
    </alternativeName>
    <alternativeName>
        <fullName evidence="10">Nicotinate mononucleotide adenylyltransferase</fullName>
        <shortName evidence="10">NaMN adenylyltransferase</shortName>
    </alternativeName>
</protein>
<evidence type="ECO:0000313" key="13">
    <source>
        <dbReference type="Proteomes" id="UP000051733"/>
    </source>
</evidence>
<comment type="similarity">
    <text evidence="10">Belongs to the NadD family.</text>
</comment>
<dbReference type="RefSeq" id="WP_057777806.1">
    <property type="nucleotide sequence ID" value="NZ_AYYY01000011.1"/>
</dbReference>
<evidence type="ECO:0000256" key="3">
    <source>
        <dbReference type="ARBA" id="ARBA00022642"/>
    </source>
</evidence>
<feature type="domain" description="Cytidyltransferase-like" evidence="11">
    <location>
        <begin position="28"/>
        <end position="184"/>
    </location>
</feature>
<evidence type="ECO:0000256" key="9">
    <source>
        <dbReference type="ARBA" id="ARBA00048721"/>
    </source>
</evidence>